<feature type="domain" description="Rho-GAP" evidence="5">
    <location>
        <begin position="519"/>
        <end position="701"/>
    </location>
</feature>
<dbReference type="PANTHER" id="PTHR23065:SF25">
    <property type="entry name" value="GTPASE ACTIVATING PROTEIN HOMOLOG 1"/>
    <property type="match status" value="1"/>
</dbReference>
<dbReference type="InterPro" id="IPR027267">
    <property type="entry name" value="AH/BAR_dom_sf"/>
</dbReference>
<feature type="region of interest" description="Disordered" evidence="4">
    <location>
        <begin position="426"/>
        <end position="446"/>
    </location>
</feature>
<dbReference type="CDD" id="cd00159">
    <property type="entry name" value="RhoGAP"/>
    <property type="match status" value="1"/>
</dbReference>
<evidence type="ECO:0000256" key="1">
    <source>
        <dbReference type="ARBA" id="ARBA00023054"/>
    </source>
</evidence>
<gene>
    <name evidence="7" type="ORF">RB653_009268</name>
</gene>
<dbReference type="PANTHER" id="PTHR23065">
    <property type="entry name" value="PROLINE-SERINE-THREONINE PHOSPHATASE INTERACTING PROTEIN 1"/>
    <property type="match status" value="1"/>
</dbReference>
<comment type="caution">
    <text evidence="7">The sequence shown here is derived from an EMBL/GenBank/DDBJ whole genome shotgun (WGS) entry which is preliminary data.</text>
</comment>
<evidence type="ECO:0000313" key="7">
    <source>
        <dbReference type="EMBL" id="KAK5579584.1"/>
    </source>
</evidence>
<dbReference type="Gene3D" id="1.20.1270.60">
    <property type="entry name" value="Arfaptin homology (AH) domain/BAR domain"/>
    <property type="match status" value="1"/>
</dbReference>
<evidence type="ECO:0000259" key="6">
    <source>
        <dbReference type="PROSITE" id="PS51741"/>
    </source>
</evidence>
<sequence length="882" mass="98204">MNVENQDPNLMVIPNNNMIGTIVEGNTNSPIMSDENSNNGTSFLKNLVNTGTNLLFSSSSSIASPPNLTGLSNETSNNTTMDASKPLSFENDMSDGYEALVRRSEIAIDQCKELLDFFKKRASEEEKYSKNITNMFSKFKVKDDHDTFQKGVSLLNKINDSEANIHRSFSQNITTNLYHPLNEAIKDMEKSRKRLVEEGKKLKNDYKESIENVKKSNQKYEKLCREMESVKLELIEEGNDIKSGKVETLEKKLEKTKLASIKAEDEYKEQIKETNEFIGGSYPTKLSENLREFQQFELTRLEIMKSNIRNYIGFMKDIPHALQCEIDGTKDFVDNIDPDIDLQNYIMNNSNPKKVLLPFIFEPYNDHKPFTDQHQTSSSSTLNYASPMSASGSITNTITSTSGTTIISNGASQPIEVPIPQLISEQQQQQTNVSQPTSINLSSTSPPVHAVRQQSLKDNIFGFFNKATTNLKSSTSSLLKDGSSTTTTTNASTYNSVNQLSKSTGIGLPIINANSIFGVELEVLVENDHSKKNGNAELEVPLILTQFVQTLLRLEAFKMDGIFVTLPHHFNIQQEKQKLDQTGSLENISDVFLIASLFKNWIGDLPNPLISYAIYQDIIEAPDNAWKIIESGIPVLHRRVLHYIIDFLVDFVNCSKMDTHSISIIFTPVLIRSPGNGDTLLNSKKEVAVIENMIIDSLEKKRGSYILKKNLPIIPDEDNSDDDDDDSGHIDDENNSSTSGENDITNNSFINKNTDNNSNSNTIINNTNDSNNLNSNDDDNQSNNSGCGVSSNGNNINSSVGGSVTHHFLYQTTPTTNVTPVLSDFFDTNSSNGSSKANTNSHNLGVRNSSNISFDTISTNQSDSEPVLVEYDNDDFDILSYK</sequence>
<dbReference type="GO" id="GO:0030041">
    <property type="term" value="P:actin filament polymerization"/>
    <property type="evidence" value="ECO:0007669"/>
    <property type="project" value="TreeGrafter"/>
</dbReference>
<evidence type="ECO:0000256" key="4">
    <source>
        <dbReference type="SAM" id="MobiDB-lite"/>
    </source>
</evidence>
<feature type="compositionally biased region" description="Polar residues" evidence="4">
    <location>
        <begin position="736"/>
        <end position="745"/>
    </location>
</feature>
<evidence type="ECO:0000259" key="5">
    <source>
        <dbReference type="PROSITE" id="PS50238"/>
    </source>
</evidence>
<keyword evidence="8" id="KW-1185">Reference proteome</keyword>
<dbReference type="PROSITE" id="PS51741">
    <property type="entry name" value="F_BAR"/>
    <property type="match status" value="1"/>
</dbReference>
<dbReference type="Gene3D" id="1.10.555.10">
    <property type="entry name" value="Rho GTPase activation protein"/>
    <property type="match status" value="1"/>
</dbReference>
<dbReference type="InterPro" id="IPR008936">
    <property type="entry name" value="Rho_GTPase_activation_prot"/>
</dbReference>
<dbReference type="Proteomes" id="UP001344447">
    <property type="component" value="Unassembled WGS sequence"/>
</dbReference>
<evidence type="ECO:0000256" key="3">
    <source>
        <dbReference type="SAM" id="Coils"/>
    </source>
</evidence>
<evidence type="ECO:0000256" key="2">
    <source>
        <dbReference type="PROSITE-ProRule" id="PRU01077"/>
    </source>
</evidence>
<name>A0AAN7TTZ7_9MYCE</name>
<dbReference type="GO" id="GO:0031982">
    <property type="term" value="C:vesicle"/>
    <property type="evidence" value="ECO:0007669"/>
    <property type="project" value="TreeGrafter"/>
</dbReference>
<dbReference type="SUPFAM" id="SSF103657">
    <property type="entry name" value="BAR/IMD domain-like"/>
    <property type="match status" value="1"/>
</dbReference>
<feature type="compositionally biased region" description="Acidic residues" evidence="4">
    <location>
        <begin position="715"/>
        <end position="726"/>
    </location>
</feature>
<organism evidence="7 8">
    <name type="scientific">Dictyostelium firmibasis</name>
    <dbReference type="NCBI Taxonomy" id="79012"/>
    <lineage>
        <taxon>Eukaryota</taxon>
        <taxon>Amoebozoa</taxon>
        <taxon>Evosea</taxon>
        <taxon>Eumycetozoa</taxon>
        <taxon>Dictyostelia</taxon>
        <taxon>Dictyosteliales</taxon>
        <taxon>Dictyosteliaceae</taxon>
        <taxon>Dictyostelium</taxon>
    </lineage>
</organism>
<evidence type="ECO:0000313" key="8">
    <source>
        <dbReference type="Proteomes" id="UP001344447"/>
    </source>
</evidence>
<dbReference type="CDD" id="cd07610">
    <property type="entry name" value="FCH_F-BAR"/>
    <property type="match status" value="1"/>
</dbReference>
<dbReference type="PROSITE" id="PS50238">
    <property type="entry name" value="RHOGAP"/>
    <property type="match status" value="1"/>
</dbReference>
<dbReference type="SUPFAM" id="SSF48350">
    <property type="entry name" value="GTPase activation domain, GAP"/>
    <property type="match status" value="1"/>
</dbReference>
<dbReference type="GO" id="GO:0042330">
    <property type="term" value="P:taxis"/>
    <property type="evidence" value="ECO:0007669"/>
    <property type="project" value="UniProtKB-ARBA"/>
</dbReference>
<feature type="region of interest" description="Disordered" evidence="4">
    <location>
        <begin position="712"/>
        <end position="794"/>
    </location>
</feature>
<feature type="compositionally biased region" description="Polar residues" evidence="4">
    <location>
        <begin position="431"/>
        <end position="446"/>
    </location>
</feature>
<keyword evidence="1 2" id="KW-0175">Coiled coil</keyword>
<dbReference type="InterPro" id="IPR001060">
    <property type="entry name" value="FCH_dom"/>
</dbReference>
<feature type="coiled-coil region" evidence="3">
    <location>
        <begin position="185"/>
        <end position="266"/>
    </location>
</feature>
<protein>
    <submittedName>
        <fullName evidence="7">Uncharacterized protein</fullName>
    </submittedName>
</protein>
<proteinExistence type="predicted"/>
<dbReference type="Pfam" id="PF00620">
    <property type="entry name" value="RhoGAP"/>
    <property type="match status" value="1"/>
</dbReference>
<dbReference type="GO" id="GO:0005886">
    <property type="term" value="C:plasma membrane"/>
    <property type="evidence" value="ECO:0007669"/>
    <property type="project" value="TreeGrafter"/>
</dbReference>
<dbReference type="InterPro" id="IPR000198">
    <property type="entry name" value="RhoGAP_dom"/>
</dbReference>
<feature type="compositionally biased region" description="Low complexity" evidence="4">
    <location>
        <begin position="746"/>
        <end position="794"/>
    </location>
</feature>
<dbReference type="FunFam" id="1.20.1270.60:FF:000060">
    <property type="entry name" value="Actin polymerization protein Bzz1"/>
    <property type="match status" value="1"/>
</dbReference>
<dbReference type="GO" id="GO:0008017">
    <property type="term" value="F:microtubule binding"/>
    <property type="evidence" value="ECO:0007669"/>
    <property type="project" value="TreeGrafter"/>
</dbReference>
<dbReference type="EMBL" id="JAVFKY010000003">
    <property type="protein sequence ID" value="KAK5579584.1"/>
    <property type="molecule type" value="Genomic_DNA"/>
</dbReference>
<dbReference type="Pfam" id="PF00611">
    <property type="entry name" value="FCH"/>
    <property type="match status" value="1"/>
</dbReference>
<accession>A0AAN7TTZ7</accession>
<dbReference type="GO" id="GO:0016050">
    <property type="term" value="P:vesicle organization"/>
    <property type="evidence" value="ECO:0007669"/>
    <property type="project" value="TreeGrafter"/>
</dbReference>
<dbReference type="SMART" id="SM00324">
    <property type="entry name" value="RhoGAP"/>
    <property type="match status" value="1"/>
</dbReference>
<dbReference type="SMART" id="SM00055">
    <property type="entry name" value="FCH"/>
    <property type="match status" value="1"/>
</dbReference>
<dbReference type="InterPro" id="IPR031160">
    <property type="entry name" value="F_BAR_dom"/>
</dbReference>
<dbReference type="AlphaFoldDB" id="A0AAN7TTZ7"/>
<reference evidence="7 8" key="1">
    <citation type="submission" date="2023-11" db="EMBL/GenBank/DDBJ databases">
        <title>Dfirmibasis_genome.</title>
        <authorList>
            <person name="Edelbroek B."/>
            <person name="Kjellin J."/>
            <person name="Jerlstrom-Hultqvist J."/>
            <person name="Soderbom F."/>
        </authorList>
    </citation>
    <scope>NUCLEOTIDE SEQUENCE [LARGE SCALE GENOMIC DNA]</scope>
    <source>
        <strain evidence="7 8">TNS-C-14</strain>
    </source>
</reference>
<feature type="domain" description="F-BAR" evidence="6">
    <location>
        <begin position="87"/>
        <end position="341"/>
    </location>
</feature>
<dbReference type="GO" id="GO:0005737">
    <property type="term" value="C:cytoplasm"/>
    <property type="evidence" value="ECO:0007669"/>
    <property type="project" value="TreeGrafter"/>
</dbReference>
<dbReference type="GO" id="GO:0007165">
    <property type="term" value="P:signal transduction"/>
    <property type="evidence" value="ECO:0007669"/>
    <property type="project" value="InterPro"/>
</dbReference>